<evidence type="ECO:0000256" key="7">
    <source>
        <dbReference type="ARBA" id="ARBA00023242"/>
    </source>
</evidence>
<evidence type="ECO:0000256" key="8">
    <source>
        <dbReference type="ARBA" id="ARBA00030039"/>
    </source>
</evidence>
<name>A0A162K7G7_CORDF</name>
<protein>
    <recommendedName>
        <fullName evidence="3">CST complex subunit STN1</fullName>
    </recommendedName>
    <alternativeName>
        <fullName evidence="8">Suppressor of cdc thirteen homolog</fullName>
    </alternativeName>
</protein>
<keyword evidence="6" id="KW-0238">DNA-binding</keyword>
<feature type="region of interest" description="Disordered" evidence="9">
    <location>
        <begin position="188"/>
        <end position="244"/>
    </location>
</feature>
<dbReference type="EMBL" id="AZHF01000002">
    <property type="protein sequence ID" value="OAA78952.1"/>
    <property type="molecule type" value="Genomic_DNA"/>
</dbReference>
<dbReference type="GO" id="GO:0003677">
    <property type="term" value="F:DNA binding"/>
    <property type="evidence" value="ECO:0007669"/>
    <property type="project" value="UniProtKB-KW"/>
</dbReference>
<organism evidence="10 11">
    <name type="scientific">Akanthomyces lecanii RCEF 1005</name>
    <dbReference type="NCBI Taxonomy" id="1081108"/>
    <lineage>
        <taxon>Eukaryota</taxon>
        <taxon>Fungi</taxon>
        <taxon>Dikarya</taxon>
        <taxon>Ascomycota</taxon>
        <taxon>Pezizomycotina</taxon>
        <taxon>Sordariomycetes</taxon>
        <taxon>Hypocreomycetidae</taxon>
        <taxon>Hypocreales</taxon>
        <taxon>Cordycipitaceae</taxon>
        <taxon>Akanthomyces</taxon>
        <taxon>Cordyceps confragosa</taxon>
    </lineage>
</organism>
<dbReference type="InterPro" id="IPR012340">
    <property type="entry name" value="NA-bd_OB-fold"/>
</dbReference>
<dbReference type="SUPFAM" id="SSF50249">
    <property type="entry name" value="Nucleic acid-binding proteins"/>
    <property type="match status" value="1"/>
</dbReference>
<feature type="compositionally biased region" description="Basic and acidic residues" evidence="9">
    <location>
        <begin position="188"/>
        <end position="203"/>
    </location>
</feature>
<evidence type="ECO:0000256" key="9">
    <source>
        <dbReference type="SAM" id="MobiDB-lite"/>
    </source>
</evidence>
<evidence type="ECO:0000256" key="6">
    <source>
        <dbReference type="ARBA" id="ARBA00023125"/>
    </source>
</evidence>
<dbReference type="Gene3D" id="2.40.50.140">
    <property type="entry name" value="Nucleic acid-binding proteins"/>
    <property type="match status" value="1"/>
</dbReference>
<dbReference type="PANTHER" id="PTHR13989:SF33">
    <property type="entry name" value="CST COMPLEX SUBUNIT STN1"/>
    <property type="match status" value="1"/>
</dbReference>
<evidence type="ECO:0000313" key="11">
    <source>
        <dbReference type="Proteomes" id="UP000076881"/>
    </source>
</evidence>
<keyword evidence="7" id="KW-0539">Nucleus</keyword>
<keyword evidence="4" id="KW-0158">Chromosome</keyword>
<dbReference type="GO" id="GO:0005634">
    <property type="term" value="C:nucleus"/>
    <property type="evidence" value="ECO:0007669"/>
    <property type="project" value="UniProtKB-SubCell"/>
</dbReference>
<dbReference type="CDD" id="cd03524">
    <property type="entry name" value="RPA2_OBF_family"/>
    <property type="match status" value="1"/>
</dbReference>
<dbReference type="OrthoDB" id="77828at2759"/>
<comment type="caution">
    <text evidence="10">The sequence shown here is derived from an EMBL/GenBank/DDBJ whole genome shotgun (WGS) entry which is preliminary data.</text>
</comment>
<keyword evidence="5" id="KW-0779">Telomere</keyword>
<feature type="compositionally biased region" description="Basic and acidic residues" evidence="9">
    <location>
        <begin position="225"/>
        <end position="237"/>
    </location>
</feature>
<evidence type="ECO:0000256" key="5">
    <source>
        <dbReference type="ARBA" id="ARBA00022895"/>
    </source>
</evidence>
<dbReference type="AlphaFoldDB" id="A0A162K7G7"/>
<dbReference type="GO" id="GO:0000781">
    <property type="term" value="C:chromosome, telomeric region"/>
    <property type="evidence" value="ECO:0007669"/>
    <property type="project" value="UniProtKB-SubCell"/>
</dbReference>
<dbReference type="Proteomes" id="UP000076881">
    <property type="component" value="Unassembled WGS sequence"/>
</dbReference>
<evidence type="ECO:0000256" key="2">
    <source>
        <dbReference type="ARBA" id="ARBA00004574"/>
    </source>
</evidence>
<evidence type="ECO:0000256" key="1">
    <source>
        <dbReference type="ARBA" id="ARBA00004123"/>
    </source>
</evidence>
<keyword evidence="11" id="KW-1185">Reference proteome</keyword>
<evidence type="ECO:0000256" key="4">
    <source>
        <dbReference type="ARBA" id="ARBA00022454"/>
    </source>
</evidence>
<proteinExistence type="predicted"/>
<sequence>MSDTLEAVFYPRYCFHLAPTANAWCFLRTRNLFTLQQRDGFEGEGLYFHRNLPIKWVRIVGVVVAIDEFGTFRAFTIDDSSGACIEAVISLTAPAPASDVAATSAPLGPFGQPVTPYDHIDVGSVVDVKGALTTFRDAKQLKVERMTVLRGTAEEMRLWVKRSAFGRDVLEKPWALPEKTVRKCRKEAERSEAEAERKRERLKAASARKTGNAREAQKRQGAAGDKNERRSRLRNDAQEVTEVLASSKGKFNALGL</sequence>
<comment type="subcellular location">
    <subcellularLocation>
        <location evidence="2">Chromosome</location>
        <location evidence="2">Telomere</location>
    </subcellularLocation>
    <subcellularLocation>
        <location evidence="1">Nucleus</location>
    </subcellularLocation>
</comment>
<dbReference type="InterPro" id="IPR040260">
    <property type="entry name" value="RFA2-like"/>
</dbReference>
<reference evidence="10 11" key="1">
    <citation type="journal article" date="2016" name="Genome Biol. Evol.">
        <title>Divergent and convergent evolution of fungal pathogenicity.</title>
        <authorList>
            <person name="Shang Y."/>
            <person name="Xiao G."/>
            <person name="Zheng P."/>
            <person name="Cen K."/>
            <person name="Zhan S."/>
            <person name="Wang C."/>
        </authorList>
    </citation>
    <scope>NUCLEOTIDE SEQUENCE [LARGE SCALE GENOMIC DNA]</scope>
    <source>
        <strain evidence="10 11">RCEF 1005</strain>
    </source>
</reference>
<evidence type="ECO:0000256" key="3">
    <source>
        <dbReference type="ARBA" id="ARBA00017411"/>
    </source>
</evidence>
<accession>A0A162K7G7</accession>
<dbReference type="PANTHER" id="PTHR13989">
    <property type="entry name" value="REPLICATION PROTEIN A-RELATED"/>
    <property type="match status" value="1"/>
</dbReference>
<gene>
    <name evidence="10" type="ORF">LEL_02438</name>
</gene>
<evidence type="ECO:0000313" key="10">
    <source>
        <dbReference type="EMBL" id="OAA78952.1"/>
    </source>
</evidence>